<dbReference type="EMBL" id="AWWV01008632">
    <property type="protein sequence ID" value="OMO89644.1"/>
    <property type="molecule type" value="Genomic_DNA"/>
</dbReference>
<reference evidence="1 2" key="1">
    <citation type="submission" date="2013-09" db="EMBL/GenBank/DDBJ databases">
        <title>Corchorus capsularis genome sequencing.</title>
        <authorList>
            <person name="Alam M."/>
            <person name="Haque M.S."/>
            <person name="Islam M.S."/>
            <person name="Emdad E.M."/>
            <person name="Islam M.M."/>
            <person name="Ahmed B."/>
            <person name="Halim A."/>
            <person name="Hossen Q.M.M."/>
            <person name="Hossain M.Z."/>
            <person name="Ahmed R."/>
            <person name="Khan M.M."/>
            <person name="Islam R."/>
            <person name="Rashid M.M."/>
            <person name="Khan S.A."/>
            <person name="Rahman M.S."/>
            <person name="Alam M."/>
        </authorList>
    </citation>
    <scope>NUCLEOTIDE SEQUENCE [LARGE SCALE GENOMIC DNA]</scope>
    <source>
        <strain evidence="2">cv. CVL-1</strain>
        <tissue evidence="1">Whole seedling</tissue>
    </source>
</reference>
<evidence type="ECO:0000313" key="1">
    <source>
        <dbReference type="EMBL" id="OMO89644.1"/>
    </source>
</evidence>
<name>A0A1R3J494_COCAP</name>
<sequence>KQEARNNNNERLSDRDHIEVQLNGKMIVTALFR</sequence>
<protein>
    <submittedName>
        <fullName evidence="1">Uncharacterized protein</fullName>
    </submittedName>
</protein>
<keyword evidence="2" id="KW-1185">Reference proteome</keyword>
<accession>A0A1R3J494</accession>
<evidence type="ECO:0000313" key="2">
    <source>
        <dbReference type="Proteomes" id="UP000188268"/>
    </source>
</evidence>
<feature type="non-terminal residue" evidence="1">
    <location>
        <position position="1"/>
    </location>
</feature>
<dbReference type="Gramene" id="OMO89644">
    <property type="protein sequence ID" value="OMO89644"/>
    <property type="gene ID" value="CCACVL1_07729"/>
</dbReference>
<organism evidence="1 2">
    <name type="scientific">Corchorus capsularis</name>
    <name type="common">Jute</name>
    <dbReference type="NCBI Taxonomy" id="210143"/>
    <lineage>
        <taxon>Eukaryota</taxon>
        <taxon>Viridiplantae</taxon>
        <taxon>Streptophyta</taxon>
        <taxon>Embryophyta</taxon>
        <taxon>Tracheophyta</taxon>
        <taxon>Spermatophyta</taxon>
        <taxon>Magnoliopsida</taxon>
        <taxon>eudicotyledons</taxon>
        <taxon>Gunneridae</taxon>
        <taxon>Pentapetalae</taxon>
        <taxon>rosids</taxon>
        <taxon>malvids</taxon>
        <taxon>Malvales</taxon>
        <taxon>Malvaceae</taxon>
        <taxon>Grewioideae</taxon>
        <taxon>Apeibeae</taxon>
        <taxon>Corchorus</taxon>
    </lineage>
</organism>
<gene>
    <name evidence="1" type="ORF">CCACVL1_07729</name>
</gene>
<proteinExistence type="predicted"/>
<comment type="caution">
    <text evidence="1">The sequence shown here is derived from an EMBL/GenBank/DDBJ whole genome shotgun (WGS) entry which is preliminary data.</text>
</comment>
<dbReference type="Proteomes" id="UP000188268">
    <property type="component" value="Unassembled WGS sequence"/>
</dbReference>
<dbReference type="AlphaFoldDB" id="A0A1R3J494"/>